<organism evidence="2">
    <name type="scientific">Spirodela intermedia</name>
    <name type="common">Intermediate duckweed</name>
    <dbReference type="NCBI Taxonomy" id="51605"/>
    <lineage>
        <taxon>Eukaryota</taxon>
        <taxon>Viridiplantae</taxon>
        <taxon>Streptophyta</taxon>
        <taxon>Embryophyta</taxon>
        <taxon>Tracheophyta</taxon>
        <taxon>Spermatophyta</taxon>
        <taxon>Magnoliopsida</taxon>
        <taxon>Liliopsida</taxon>
        <taxon>Araceae</taxon>
        <taxon>Lemnoideae</taxon>
        <taxon>Spirodela</taxon>
    </lineage>
</organism>
<keyword evidence="3" id="KW-1185">Reference proteome</keyword>
<dbReference type="PANTHER" id="PTHR34966:SF1">
    <property type="entry name" value="OS04G0508100 PROTEIN"/>
    <property type="match status" value="1"/>
</dbReference>
<proteinExistence type="predicted"/>
<name>A0A7I8J5M7_SPIIN</name>
<protein>
    <submittedName>
        <fullName evidence="2">Uncharacterized protein</fullName>
    </submittedName>
</protein>
<evidence type="ECO:0000313" key="2">
    <source>
        <dbReference type="EMBL" id="CAA2626210.1"/>
    </source>
</evidence>
<dbReference type="PANTHER" id="PTHR34966">
    <property type="entry name" value="OSJNBA0043L24.15 PROTEIN"/>
    <property type="match status" value="1"/>
</dbReference>
<dbReference type="Proteomes" id="UP001189122">
    <property type="component" value="Unassembled WGS sequence"/>
</dbReference>
<dbReference type="AlphaFoldDB" id="A0A7I8J5M7"/>
<dbReference type="EMBL" id="LR743596">
    <property type="protein sequence ID" value="CAA2626210.1"/>
    <property type="molecule type" value="Genomic_DNA"/>
</dbReference>
<feature type="region of interest" description="Disordered" evidence="1">
    <location>
        <begin position="1"/>
        <end position="20"/>
    </location>
</feature>
<accession>A0A7I8J5M7</accession>
<gene>
    <name evidence="2" type="ORF">SI7747_09011917</name>
</gene>
<dbReference type="EMBL" id="CACRZD030000009">
    <property type="protein sequence ID" value="CAA6665528.1"/>
    <property type="molecule type" value="Genomic_DNA"/>
</dbReference>
<sequence>MINAAPSVSEPVRPNGLPTTPLFPPSRLSLDLIFFTVKGKEAAMGAGGNLFGRAISYVVNEIIVEGLANNQSFQRFAVKTSRTLEELSVKAEQSKRQVMEHVKNTVEASRNQGS</sequence>
<reference evidence="2 3" key="1">
    <citation type="submission" date="2019-12" db="EMBL/GenBank/DDBJ databases">
        <authorList>
            <person name="Scholz U."/>
            <person name="Mascher M."/>
            <person name="Fiebig A."/>
        </authorList>
    </citation>
    <scope>NUCLEOTIDE SEQUENCE</scope>
</reference>
<evidence type="ECO:0000313" key="3">
    <source>
        <dbReference type="Proteomes" id="UP001189122"/>
    </source>
</evidence>
<evidence type="ECO:0000256" key="1">
    <source>
        <dbReference type="SAM" id="MobiDB-lite"/>
    </source>
</evidence>